<dbReference type="GO" id="GO:0000028">
    <property type="term" value="P:ribosomal small subunit assembly"/>
    <property type="evidence" value="ECO:0007669"/>
    <property type="project" value="TreeGrafter"/>
</dbReference>
<dbReference type="PANTHER" id="PTHR11880">
    <property type="entry name" value="RIBOSOMAL PROTEIN S19P FAMILY MEMBER"/>
    <property type="match status" value="1"/>
</dbReference>
<dbReference type="HAMAP" id="MF_00531">
    <property type="entry name" value="Ribosomal_uS19"/>
    <property type="match status" value="1"/>
</dbReference>
<evidence type="ECO:0000313" key="10">
    <source>
        <dbReference type="Proteomes" id="UP000177419"/>
    </source>
</evidence>
<proteinExistence type="inferred from homology"/>
<evidence type="ECO:0000256" key="5">
    <source>
        <dbReference type="ARBA" id="ARBA00023274"/>
    </source>
</evidence>
<dbReference type="InterPro" id="IPR020934">
    <property type="entry name" value="Ribosomal_uS19_CS"/>
</dbReference>
<dbReference type="STRING" id="1802669.A2746_00295"/>
<evidence type="ECO:0000256" key="6">
    <source>
        <dbReference type="ARBA" id="ARBA00035163"/>
    </source>
</evidence>
<keyword evidence="4 7" id="KW-0689">Ribosomal protein</keyword>
<dbReference type="GO" id="GO:0003735">
    <property type="term" value="F:structural constituent of ribosome"/>
    <property type="evidence" value="ECO:0007669"/>
    <property type="project" value="InterPro"/>
</dbReference>
<keyword evidence="5 7" id="KW-0687">Ribonucleoprotein</keyword>
<protein>
    <recommendedName>
        <fullName evidence="6 7">Small ribosomal subunit protein uS19</fullName>
    </recommendedName>
</protein>
<gene>
    <name evidence="7" type="primary">rpsS</name>
    <name evidence="9" type="ORF">A2746_00295</name>
</gene>
<evidence type="ECO:0000256" key="8">
    <source>
        <dbReference type="RuleBase" id="RU003485"/>
    </source>
</evidence>
<keyword evidence="3 7" id="KW-0694">RNA-binding</keyword>
<accession>A0A1F8ESY2</accession>
<evidence type="ECO:0000313" key="9">
    <source>
        <dbReference type="EMBL" id="OGN03977.1"/>
    </source>
</evidence>
<dbReference type="AlphaFoldDB" id="A0A1F8ESY2"/>
<comment type="caution">
    <text evidence="9">The sequence shown here is derived from an EMBL/GenBank/DDBJ whole genome shotgun (WGS) entry which is preliminary data.</text>
</comment>
<comment type="similarity">
    <text evidence="1 7 8">Belongs to the universal ribosomal protein uS19 family.</text>
</comment>
<dbReference type="PANTHER" id="PTHR11880:SF8">
    <property type="entry name" value="SMALL RIBOSOMAL SUBUNIT PROTEIN US19M"/>
    <property type="match status" value="1"/>
</dbReference>
<evidence type="ECO:0000256" key="7">
    <source>
        <dbReference type="HAMAP-Rule" id="MF_00531"/>
    </source>
</evidence>
<evidence type="ECO:0000256" key="4">
    <source>
        <dbReference type="ARBA" id="ARBA00022980"/>
    </source>
</evidence>
<dbReference type="InterPro" id="IPR002222">
    <property type="entry name" value="Ribosomal_uS19"/>
</dbReference>
<dbReference type="GO" id="GO:0006412">
    <property type="term" value="P:translation"/>
    <property type="evidence" value="ECO:0007669"/>
    <property type="project" value="UniProtKB-UniRule"/>
</dbReference>
<keyword evidence="2 7" id="KW-0699">rRNA-binding</keyword>
<dbReference type="PRINTS" id="PR00975">
    <property type="entry name" value="RIBOSOMALS19"/>
</dbReference>
<organism evidence="9 10">
    <name type="scientific">Candidatus Yanofskybacteria bacterium RIFCSPHIGHO2_01_FULL_44_22</name>
    <dbReference type="NCBI Taxonomy" id="1802669"/>
    <lineage>
        <taxon>Bacteria</taxon>
        <taxon>Candidatus Yanofskyibacteriota</taxon>
    </lineage>
</organism>
<dbReference type="GO" id="GO:0015935">
    <property type="term" value="C:small ribosomal subunit"/>
    <property type="evidence" value="ECO:0007669"/>
    <property type="project" value="InterPro"/>
</dbReference>
<dbReference type="Pfam" id="PF00203">
    <property type="entry name" value="Ribosomal_S19"/>
    <property type="match status" value="1"/>
</dbReference>
<evidence type="ECO:0000256" key="3">
    <source>
        <dbReference type="ARBA" id="ARBA00022884"/>
    </source>
</evidence>
<dbReference type="NCBIfam" id="TIGR01050">
    <property type="entry name" value="rpsS_bact"/>
    <property type="match status" value="1"/>
</dbReference>
<dbReference type="GO" id="GO:0005737">
    <property type="term" value="C:cytoplasm"/>
    <property type="evidence" value="ECO:0007669"/>
    <property type="project" value="UniProtKB-ARBA"/>
</dbReference>
<dbReference type="FunFam" id="3.30.860.10:FF:000001">
    <property type="entry name" value="30S ribosomal protein S19"/>
    <property type="match status" value="1"/>
</dbReference>
<dbReference type="InterPro" id="IPR005732">
    <property type="entry name" value="Ribosomal_uS19_bac-type"/>
</dbReference>
<dbReference type="PROSITE" id="PS00323">
    <property type="entry name" value="RIBOSOMAL_S19"/>
    <property type="match status" value="1"/>
</dbReference>
<comment type="function">
    <text evidence="7">Protein S19 forms a complex with S13 that binds strongly to the 16S ribosomal RNA.</text>
</comment>
<sequence length="118" mass="13243">MSRSIKKGPYVDQKLLKKIARVRAGDKTIIKTWARDSTIIPEMIGFTFGVHNGRTHIPVFIMEDMIGHKLGEFSPTRKFTRHGGRMQRELEAAQKQKEIEVAQAAKAAATVAEDKKPA</sequence>
<reference evidence="9 10" key="1">
    <citation type="journal article" date="2016" name="Nat. Commun.">
        <title>Thousands of microbial genomes shed light on interconnected biogeochemical processes in an aquifer system.</title>
        <authorList>
            <person name="Anantharaman K."/>
            <person name="Brown C.T."/>
            <person name="Hug L.A."/>
            <person name="Sharon I."/>
            <person name="Castelle C.J."/>
            <person name="Probst A.J."/>
            <person name="Thomas B.C."/>
            <person name="Singh A."/>
            <person name="Wilkins M.J."/>
            <person name="Karaoz U."/>
            <person name="Brodie E.L."/>
            <person name="Williams K.H."/>
            <person name="Hubbard S.S."/>
            <person name="Banfield J.F."/>
        </authorList>
    </citation>
    <scope>NUCLEOTIDE SEQUENCE [LARGE SCALE GENOMIC DNA]</scope>
</reference>
<dbReference type="GO" id="GO:0019843">
    <property type="term" value="F:rRNA binding"/>
    <property type="evidence" value="ECO:0007669"/>
    <property type="project" value="UniProtKB-UniRule"/>
</dbReference>
<dbReference type="EMBL" id="MGJJ01000030">
    <property type="protein sequence ID" value="OGN03977.1"/>
    <property type="molecule type" value="Genomic_DNA"/>
</dbReference>
<name>A0A1F8ESY2_9BACT</name>
<evidence type="ECO:0000256" key="2">
    <source>
        <dbReference type="ARBA" id="ARBA00022730"/>
    </source>
</evidence>
<evidence type="ECO:0000256" key="1">
    <source>
        <dbReference type="ARBA" id="ARBA00007345"/>
    </source>
</evidence>
<dbReference type="Proteomes" id="UP000177419">
    <property type="component" value="Unassembled WGS sequence"/>
</dbReference>
<dbReference type="InterPro" id="IPR023575">
    <property type="entry name" value="Ribosomal_uS19_SF"/>
</dbReference>
<dbReference type="Gene3D" id="3.30.860.10">
    <property type="entry name" value="30s Ribosomal Protein S19, Chain A"/>
    <property type="match status" value="1"/>
</dbReference>
<dbReference type="SUPFAM" id="SSF54570">
    <property type="entry name" value="Ribosomal protein S19"/>
    <property type="match status" value="1"/>
</dbReference>